<sequence length="113" mass="13307">MYSKDDIIQEANRISLKIQDLDMIQDYKRVEDQIHHNQRLDAYMKRLKMNQKQSVNLQNYGKETAFNQSESHISDIQKKIDALPIVGEFKVAQQDANTFLHSMVDILNDEMNH</sequence>
<dbReference type="STRING" id="1229783.C273_00790"/>
<evidence type="ECO:0000313" key="2">
    <source>
        <dbReference type="Proteomes" id="UP000009885"/>
    </source>
</evidence>
<dbReference type="Pfam" id="PF06133">
    <property type="entry name" value="Com_YlbF"/>
    <property type="match status" value="1"/>
</dbReference>
<keyword evidence="2" id="KW-1185">Reference proteome</keyword>
<dbReference type="Gene3D" id="1.20.1500.10">
    <property type="entry name" value="YheA/YmcA-like"/>
    <property type="match status" value="1"/>
</dbReference>
<dbReference type="InterPro" id="IPR023378">
    <property type="entry name" value="YheA/YmcA-like_dom_sf"/>
</dbReference>
<dbReference type="InterPro" id="IPR016783">
    <property type="entry name" value="Biofilm_formation_YmcA"/>
</dbReference>
<dbReference type="PANTHER" id="PTHR38448">
    <property type="entry name" value="REGULATORY PROTEIN YLBF-RELATED"/>
    <property type="match status" value="1"/>
</dbReference>
<protein>
    <recommendedName>
        <fullName evidence="3">YmcA protein</fullName>
    </recommendedName>
</protein>
<reference evidence="1 2" key="1">
    <citation type="journal article" date="2013" name="Genome Announc.">
        <title>Genome Sequence of Staphylococcus massiliensis Strain S46, Isolated from the Surface of Healthy Human Skin.</title>
        <authorList>
            <person name="Srivastav R."/>
            <person name="Singh A."/>
            <person name="Jangir P.K."/>
            <person name="Kumari C."/>
            <person name="Muduli S."/>
            <person name="Sharma R."/>
        </authorList>
    </citation>
    <scope>NUCLEOTIDE SEQUENCE [LARGE SCALE GENOMIC DNA]</scope>
    <source>
        <strain evidence="1 2">S46</strain>
    </source>
</reference>
<evidence type="ECO:0008006" key="3">
    <source>
        <dbReference type="Google" id="ProtNLM"/>
    </source>
</evidence>
<dbReference type="RefSeq" id="WP_009381789.1">
    <property type="nucleotide sequence ID" value="NZ_AMSQ01000001.1"/>
</dbReference>
<dbReference type="PANTHER" id="PTHR38448:SF1">
    <property type="entry name" value="YLBF FAMILY REGULATOR"/>
    <property type="match status" value="1"/>
</dbReference>
<dbReference type="InterPro" id="IPR052767">
    <property type="entry name" value="Bact_com_dev_regulator"/>
</dbReference>
<dbReference type="PATRIC" id="fig|1229783.3.peg.161"/>
<dbReference type="Proteomes" id="UP000009885">
    <property type="component" value="Unassembled WGS sequence"/>
</dbReference>
<proteinExistence type="predicted"/>
<accession>K9ASY9</accession>
<dbReference type="PIRSF" id="PIRSF021287">
    <property type="entry name" value="Biofilm_formation_YmcA"/>
    <property type="match status" value="1"/>
</dbReference>
<gene>
    <name evidence="1" type="ORF">C273_00790</name>
</gene>
<dbReference type="InterPro" id="IPR010368">
    <property type="entry name" value="Com_YlbF"/>
</dbReference>
<comment type="caution">
    <text evidence="1">The sequence shown here is derived from an EMBL/GenBank/DDBJ whole genome shotgun (WGS) entry which is preliminary data.</text>
</comment>
<dbReference type="SUPFAM" id="SSF158622">
    <property type="entry name" value="YheA/YmcA-like"/>
    <property type="match status" value="1"/>
</dbReference>
<evidence type="ECO:0000313" key="1">
    <source>
        <dbReference type="EMBL" id="EKU50513.1"/>
    </source>
</evidence>
<dbReference type="OrthoDB" id="2167788at2"/>
<organism evidence="1 2">
    <name type="scientific">Staphylococcus massiliensis S46</name>
    <dbReference type="NCBI Taxonomy" id="1229783"/>
    <lineage>
        <taxon>Bacteria</taxon>
        <taxon>Bacillati</taxon>
        <taxon>Bacillota</taxon>
        <taxon>Bacilli</taxon>
        <taxon>Bacillales</taxon>
        <taxon>Staphylococcaceae</taxon>
        <taxon>Staphylococcus</taxon>
    </lineage>
</organism>
<name>K9ASY9_9STAP</name>
<dbReference type="AlphaFoldDB" id="K9ASY9"/>
<dbReference type="EMBL" id="AMSQ01000001">
    <property type="protein sequence ID" value="EKU50513.1"/>
    <property type="molecule type" value="Genomic_DNA"/>
</dbReference>
<dbReference type="eggNOG" id="COG4550">
    <property type="taxonomic scope" value="Bacteria"/>
</dbReference>